<organism evidence="2 3">
    <name type="scientific">Pseudomonas jinjuensis</name>
    <dbReference type="NCBI Taxonomy" id="198616"/>
    <lineage>
        <taxon>Bacteria</taxon>
        <taxon>Pseudomonadati</taxon>
        <taxon>Pseudomonadota</taxon>
        <taxon>Gammaproteobacteria</taxon>
        <taxon>Pseudomonadales</taxon>
        <taxon>Pseudomonadaceae</taxon>
        <taxon>Pseudomonas</taxon>
    </lineage>
</organism>
<keyword evidence="3" id="KW-1185">Reference proteome</keyword>
<dbReference type="PROSITE" id="PS51257">
    <property type="entry name" value="PROKAR_LIPOPROTEIN"/>
    <property type="match status" value="1"/>
</dbReference>
<dbReference type="STRING" id="198616.SAMN05216193_107117"/>
<evidence type="ECO:0000313" key="2">
    <source>
        <dbReference type="EMBL" id="SDO03805.1"/>
    </source>
</evidence>
<evidence type="ECO:0000259" key="1">
    <source>
        <dbReference type="Pfam" id="PF13590"/>
    </source>
</evidence>
<dbReference type="AlphaFoldDB" id="A0A1H0GA65"/>
<gene>
    <name evidence="2" type="ORF">SAMN05216193_107117</name>
</gene>
<name>A0A1H0GA65_9PSED</name>
<protein>
    <recommendedName>
        <fullName evidence="1">DUF4136 domain-containing protein</fullName>
    </recommendedName>
</protein>
<dbReference type="Proteomes" id="UP000242957">
    <property type="component" value="Unassembled WGS sequence"/>
</dbReference>
<dbReference type="Gene3D" id="3.30.160.670">
    <property type="match status" value="1"/>
</dbReference>
<sequence length="188" mass="21116">MIRRLLLLGLVLSLAACETISVNRDYDKSRDFAAYRTWTWAQPPFEYKPDDPRIKSDITEQRIRDAVASQLDQRGLRPAASGSAADLKARAYLIVDQRQDQYTSSYGGWYGWGGGCCGGYWGAPYVESRTVYYNVATIQIDLLDGKDGKLVWRGSGAKTVYKTSPNPAEREAEIREAVQKVLAQYPPH</sequence>
<proteinExistence type="predicted"/>
<dbReference type="InterPro" id="IPR025411">
    <property type="entry name" value="DUF4136"/>
</dbReference>
<accession>A0A1H0GA65</accession>
<dbReference type="EMBL" id="FNIJ01000007">
    <property type="protein sequence ID" value="SDO03805.1"/>
    <property type="molecule type" value="Genomic_DNA"/>
</dbReference>
<dbReference type="Pfam" id="PF13590">
    <property type="entry name" value="DUF4136"/>
    <property type="match status" value="1"/>
</dbReference>
<evidence type="ECO:0000313" key="3">
    <source>
        <dbReference type="Proteomes" id="UP000242957"/>
    </source>
</evidence>
<dbReference type="OrthoDB" id="7019059at2"/>
<dbReference type="RefSeq" id="WP_084314163.1">
    <property type="nucleotide sequence ID" value="NZ_FNIJ01000007.1"/>
</dbReference>
<reference evidence="3" key="1">
    <citation type="submission" date="2016-10" db="EMBL/GenBank/DDBJ databases">
        <authorList>
            <person name="Varghese N."/>
            <person name="Submissions S."/>
        </authorList>
    </citation>
    <scope>NUCLEOTIDE SEQUENCE [LARGE SCALE GENOMIC DNA]</scope>
    <source>
        <strain evidence="3">JCM 21621</strain>
    </source>
</reference>
<feature type="domain" description="DUF4136" evidence="1">
    <location>
        <begin position="22"/>
        <end position="187"/>
    </location>
</feature>